<evidence type="ECO:0000313" key="8">
    <source>
        <dbReference type="EMBL" id="KAF2150184.1"/>
    </source>
</evidence>
<evidence type="ECO:0000313" key="9">
    <source>
        <dbReference type="Proteomes" id="UP000799439"/>
    </source>
</evidence>
<dbReference type="Proteomes" id="UP000799439">
    <property type="component" value="Unassembled WGS sequence"/>
</dbReference>
<dbReference type="OrthoDB" id="4682787at2759"/>
<proteinExistence type="inferred from homology"/>
<comment type="similarity">
    <text evidence="5">Belongs to the SAT4 family.</text>
</comment>
<protein>
    <recommendedName>
        <fullName evidence="7">Rhodopsin domain-containing protein</fullName>
    </recommendedName>
</protein>
<reference evidence="8" key="1">
    <citation type="journal article" date="2020" name="Stud. Mycol.">
        <title>101 Dothideomycetes genomes: a test case for predicting lifestyles and emergence of pathogens.</title>
        <authorList>
            <person name="Haridas S."/>
            <person name="Albert R."/>
            <person name="Binder M."/>
            <person name="Bloem J."/>
            <person name="Labutti K."/>
            <person name="Salamov A."/>
            <person name="Andreopoulos B."/>
            <person name="Baker S."/>
            <person name="Barry K."/>
            <person name="Bills G."/>
            <person name="Bluhm B."/>
            <person name="Cannon C."/>
            <person name="Castanera R."/>
            <person name="Culley D."/>
            <person name="Daum C."/>
            <person name="Ezra D."/>
            <person name="Gonzalez J."/>
            <person name="Henrissat B."/>
            <person name="Kuo A."/>
            <person name="Liang C."/>
            <person name="Lipzen A."/>
            <person name="Lutzoni F."/>
            <person name="Magnuson J."/>
            <person name="Mondo S."/>
            <person name="Nolan M."/>
            <person name="Ohm R."/>
            <person name="Pangilinan J."/>
            <person name="Park H.-J."/>
            <person name="Ramirez L."/>
            <person name="Alfaro M."/>
            <person name="Sun H."/>
            <person name="Tritt A."/>
            <person name="Yoshinaga Y."/>
            <person name="Zwiers L.-H."/>
            <person name="Turgeon B."/>
            <person name="Goodwin S."/>
            <person name="Spatafora J."/>
            <person name="Crous P."/>
            <person name="Grigoriev I."/>
        </authorList>
    </citation>
    <scope>NUCLEOTIDE SEQUENCE</scope>
    <source>
        <strain evidence="8">CBS 260.36</strain>
    </source>
</reference>
<dbReference type="PANTHER" id="PTHR33048:SF96">
    <property type="entry name" value="INTEGRAL MEMBRANE PROTEIN"/>
    <property type="match status" value="1"/>
</dbReference>
<accession>A0A9P4J0H8</accession>
<evidence type="ECO:0000256" key="6">
    <source>
        <dbReference type="SAM" id="Phobius"/>
    </source>
</evidence>
<feature type="domain" description="Rhodopsin" evidence="7">
    <location>
        <begin position="28"/>
        <end position="206"/>
    </location>
</feature>
<keyword evidence="4 6" id="KW-0472">Membrane</keyword>
<dbReference type="EMBL" id="ML996090">
    <property type="protein sequence ID" value="KAF2150184.1"/>
    <property type="molecule type" value="Genomic_DNA"/>
</dbReference>
<sequence length="282" mass="30748">MANCTISLKLVHGDINVLNTFVGLYRTSGTTCILGLIMLKISVGFFFVYIFAHHRFHCFCIYVIMILSTISGLLYLPFGVFTCAQFKTYPGQATHCSHRLQSISSILYILFTIITILGDLSYGIMGCAALWNARLERTSKISASLLLCFGSVGGAGSIVRLVIFLIPVHDPQGVTRQQILVIKWLLIDLACGVCAANLIMIKPLFQTAISKIGLIDVTPATTLNGVSREPSVAYAMRGLSDAGQGRPSVSFGVKKAIRLELLVEEDFDEYPNLTSVSRVDVG</sequence>
<dbReference type="PANTHER" id="PTHR33048">
    <property type="entry name" value="PTH11-LIKE INTEGRAL MEMBRANE PROTEIN (AFU_ORTHOLOGUE AFUA_5G11245)"/>
    <property type="match status" value="1"/>
</dbReference>
<keyword evidence="3 6" id="KW-1133">Transmembrane helix</keyword>
<dbReference type="Pfam" id="PF20684">
    <property type="entry name" value="Fung_rhodopsin"/>
    <property type="match status" value="1"/>
</dbReference>
<evidence type="ECO:0000256" key="1">
    <source>
        <dbReference type="ARBA" id="ARBA00004141"/>
    </source>
</evidence>
<dbReference type="InterPro" id="IPR052337">
    <property type="entry name" value="SAT4-like"/>
</dbReference>
<evidence type="ECO:0000259" key="7">
    <source>
        <dbReference type="Pfam" id="PF20684"/>
    </source>
</evidence>
<dbReference type="InterPro" id="IPR049326">
    <property type="entry name" value="Rhodopsin_dom_fungi"/>
</dbReference>
<name>A0A9P4J0H8_9PEZI</name>
<comment type="subcellular location">
    <subcellularLocation>
        <location evidence="1">Membrane</location>
        <topology evidence="1">Multi-pass membrane protein</topology>
    </subcellularLocation>
</comment>
<evidence type="ECO:0000256" key="4">
    <source>
        <dbReference type="ARBA" id="ARBA00023136"/>
    </source>
</evidence>
<feature type="transmembrane region" description="Helical" evidence="6">
    <location>
        <begin position="59"/>
        <end position="78"/>
    </location>
</feature>
<keyword evidence="9" id="KW-1185">Reference proteome</keyword>
<dbReference type="AlphaFoldDB" id="A0A9P4J0H8"/>
<comment type="caution">
    <text evidence="8">The sequence shown here is derived from an EMBL/GenBank/DDBJ whole genome shotgun (WGS) entry which is preliminary data.</text>
</comment>
<evidence type="ECO:0000256" key="5">
    <source>
        <dbReference type="ARBA" id="ARBA00038359"/>
    </source>
</evidence>
<feature type="transmembrane region" description="Helical" evidence="6">
    <location>
        <begin position="106"/>
        <end position="131"/>
    </location>
</feature>
<feature type="transmembrane region" description="Helical" evidence="6">
    <location>
        <begin position="143"/>
        <end position="168"/>
    </location>
</feature>
<dbReference type="GO" id="GO:0016020">
    <property type="term" value="C:membrane"/>
    <property type="evidence" value="ECO:0007669"/>
    <property type="project" value="UniProtKB-SubCell"/>
</dbReference>
<evidence type="ECO:0000256" key="3">
    <source>
        <dbReference type="ARBA" id="ARBA00022989"/>
    </source>
</evidence>
<gene>
    <name evidence="8" type="ORF">K461DRAFT_296561</name>
</gene>
<keyword evidence="2 6" id="KW-0812">Transmembrane</keyword>
<feature type="transmembrane region" description="Helical" evidence="6">
    <location>
        <begin position="33"/>
        <end position="52"/>
    </location>
</feature>
<feature type="transmembrane region" description="Helical" evidence="6">
    <location>
        <begin position="180"/>
        <end position="201"/>
    </location>
</feature>
<evidence type="ECO:0000256" key="2">
    <source>
        <dbReference type="ARBA" id="ARBA00022692"/>
    </source>
</evidence>
<organism evidence="8 9">
    <name type="scientific">Myriangium duriaei CBS 260.36</name>
    <dbReference type="NCBI Taxonomy" id="1168546"/>
    <lineage>
        <taxon>Eukaryota</taxon>
        <taxon>Fungi</taxon>
        <taxon>Dikarya</taxon>
        <taxon>Ascomycota</taxon>
        <taxon>Pezizomycotina</taxon>
        <taxon>Dothideomycetes</taxon>
        <taxon>Dothideomycetidae</taxon>
        <taxon>Myriangiales</taxon>
        <taxon>Myriangiaceae</taxon>
        <taxon>Myriangium</taxon>
    </lineage>
</organism>